<dbReference type="Pfam" id="PF05729">
    <property type="entry name" value="NACHT"/>
    <property type="match status" value="1"/>
</dbReference>
<evidence type="ECO:0000313" key="2">
    <source>
        <dbReference type="Proteomes" id="UP001652625"/>
    </source>
</evidence>
<dbReference type="PANTHER" id="PTHR46312">
    <property type="entry name" value="NACHT DOMAIN-CONTAINING PROTEIN"/>
    <property type="match status" value="1"/>
</dbReference>
<feature type="domain" description="NACHT" evidence="1">
    <location>
        <begin position="321"/>
        <end position="474"/>
    </location>
</feature>
<gene>
    <name evidence="3" type="primary">LOC136085788</name>
</gene>
<organism evidence="2 3">
    <name type="scientific">Hydra vulgaris</name>
    <name type="common">Hydra</name>
    <name type="synonym">Hydra attenuata</name>
    <dbReference type="NCBI Taxonomy" id="6087"/>
    <lineage>
        <taxon>Eukaryota</taxon>
        <taxon>Metazoa</taxon>
        <taxon>Cnidaria</taxon>
        <taxon>Hydrozoa</taxon>
        <taxon>Hydroidolina</taxon>
        <taxon>Anthoathecata</taxon>
        <taxon>Aplanulata</taxon>
        <taxon>Hydridae</taxon>
        <taxon>Hydra</taxon>
    </lineage>
</organism>
<dbReference type="RefSeq" id="XP_065663321.1">
    <property type="nucleotide sequence ID" value="XM_065807249.1"/>
</dbReference>
<sequence length="1245" mass="145705">MEETQNLKIDNWIYIEFNDTIVQDIVEIFKGNETKFLVINCHNINEFSDQQSLKVCNLINKQDNVKVILLIKNNVFIPNSLLKLKPQENLLELLSDEQVRCLFKKYQNNYITLAGKEYKINDIIDKRLGSIYQILKNIQYFPQITAHSHEKKLDVKSGMPYGIYIENQMLFGEGYYDLSIIFRRNTRHYIIEGVNYNVLLDELDVLFQENQMRFAEIKNLESDLEKWEKAEFILLKNPEIYSSLYLSNNGCTKTFIFTCKPVGFNEKVYILLKSVKGFSTARLKVAENPGNIYLPFAQGIDYSYRGTQKDFMKDIRINNHLSILLGPAGYGKSSFCTNILDKHKFSKNISLPIWIINIPLRSLQFDNQGQPNLKPFLNMHHNWEKEAFEADMRIKGSVLLIFDSFDEIKDVKTISLINNFLQEKPIEISCLLTTRPYATNKLSLPPKQQQSLAIYKLTEYTEKQQKKYITQYMRAVLKEYKTSEKVFNTFVEKLNHFLTARLNNHTSKILGIPLESFLFCELLKPHILKYIANNNNQVPEICNINLEDIDISNSSNLYQEFIRSKSILYLEKHVGVKSENMIDKKMVFNLMGAYNQIMEMHALWQSFSVNEDINNYTKTISFDVSTLKTLEDTGLVKLFEDKEGVRLNFSHETYQEFFSAIAIIRGFVSENGCLFDLVENLVFRNCYDPKFHFIFSMAAQISLVGSQMIPGYNKEKYMLTFWKALGNNSDIIGSGAVRVFKYCLAEFFDSENFAEQKVKNQFINHVQFFCHQIKKYPWEKYIKYVLSGRDQYQNQFEKDDARINAGLINDDGNELPISLNTIDKCFSDKNDIKCKFSSIAREFRYLQQNNLLGIDKVKLLEKKAEMHKDKYDYWALNEGIEAIGYTGNLFSKPLANFLIDRAAFWYNNRKTAISALKEIYKSLNDEDGGDVNAKQNCFYVLQTIVLSNEYDNEMHTLLHQVNENFITYLVNELSSDWKCLNDDNSFTENPLIKQKKFQIIKTILFVAEKLQYAVTYEDNYILLVKNCRIPINFGKGKLNEDFAEEISKYIDEIKLIDKYWPGLWSNLFVLNEFDRSLIRFKHRIENVNLRDNAEFDNFFQESGKYKSNVCTLYAHLFINKLLNKHHVEELVNISKDPPKGVLYWDHDGGIKAIGYTGQFFNMELAQHLSEVSFWPENSSSNNEYQAVSSLKQIFNALTRSNVERDKDYYRAVEAYNYCRNKFASYKLLEIKSYYGKRKQTFQSNF</sequence>
<reference evidence="3" key="1">
    <citation type="submission" date="2025-08" db="UniProtKB">
        <authorList>
            <consortium name="RefSeq"/>
        </authorList>
    </citation>
    <scope>IDENTIFICATION</scope>
</reference>
<dbReference type="InterPro" id="IPR007111">
    <property type="entry name" value="NACHT_NTPase"/>
</dbReference>
<protein>
    <submittedName>
        <fullName evidence="3">Uncharacterized protein LOC136085788</fullName>
    </submittedName>
</protein>
<evidence type="ECO:0000313" key="3">
    <source>
        <dbReference type="RefSeq" id="XP_065663321.1"/>
    </source>
</evidence>
<dbReference type="Gene3D" id="3.40.50.300">
    <property type="entry name" value="P-loop containing nucleotide triphosphate hydrolases"/>
    <property type="match status" value="1"/>
</dbReference>
<evidence type="ECO:0000259" key="1">
    <source>
        <dbReference type="Pfam" id="PF05729"/>
    </source>
</evidence>
<name>A0ABM4CNC1_HYDVU</name>
<proteinExistence type="predicted"/>
<dbReference type="Proteomes" id="UP001652625">
    <property type="component" value="Chromosome 10"/>
</dbReference>
<accession>A0ABM4CNC1</accession>
<dbReference type="InterPro" id="IPR027417">
    <property type="entry name" value="P-loop_NTPase"/>
</dbReference>
<keyword evidence="2" id="KW-1185">Reference proteome</keyword>
<dbReference type="SUPFAM" id="SSF52540">
    <property type="entry name" value="P-loop containing nucleoside triphosphate hydrolases"/>
    <property type="match status" value="1"/>
</dbReference>
<dbReference type="PANTHER" id="PTHR46312:SF2">
    <property type="entry name" value="NUCLEOTIDE-BINDING OLIGOMERIZATION DOMAIN-CONTAINING PROTEIN 2-LIKE"/>
    <property type="match status" value="1"/>
</dbReference>
<dbReference type="GeneID" id="136085788"/>